<keyword evidence="1" id="KW-1185">Reference proteome</keyword>
<evidence type="ECO:0000313" key="2">
    <source>
        <dbReference type="WBParaSite" id="L893_g11453.t1"/>
    </source>
</evidence>
<sequence>MATDSGTTVLVSQANHKHYSQALSLIPSPQRTRLLAVCRPWRRVHFGPRTSSETPAARGHLLLPGGPALPLTQQASRARCPNHSVLLCSLRTVGLCPARSPSASIRSTYSVG</sequence>
<dbReference type="AlphaFoldDB" id="A0A1I7Y0D0"/>
<dbReference type="WBParaSite" id="L893_g11453.t1">
    <property type="protein sequence ID" value="L893_g11453.t1"/>
    <property type="gene ID" value="L893_g11453"/>
</dbReference>
<organism evidence="1 2">
    <name type="scientific">Steinernema glaseri</name>
    <dbReference type="NCBI Taxonomy" id="37863"/>
    <lineage>
        <taxon>Eukaryota</taxon>
        <taxon>Metazoa</taxon>
        <taxon>Ecdysozoa</taxon>
        <taxon>Nematoda</taxon>
        <taxon>Chromadorea</taxon>
        <taxon>Rhabditida</taxon>
        <taxon>Tylenchina</taxon>
        <taxon>Panagrolaimomorpha</taxon>
        <taxon>Strongyloidoidea</taxon>
        <taxon>Steinernematidae</taxon>
        <taxon>Steinernema</taxon>
    </lineage>
</organism>
<dbReference type="Proteomes" id="UP000095287">
    <property type="component" value="Unplaced"/>
</dbReference>
<reference evidence="2" key="1">
    <citation type="submission" date="2016-11" db="UniProtKB">
        <authorList>
            <consortium name="WormBaseParasite"/>
        </authorList>
    </citation>
    <scope>IDENTIFICATION</scope>
</reference>
<name>A0A1I7Y0D0_9BILA</name>
<protein>
    <submittedName>
        <fullName evidence="2">Uncharacterized protein</fullName>
    </submittedName>
</protein>
<accession>A0A1I7Y0D0</accession>
<proteinExistence type="predicted"/>
<evidence type="ECO:0000313" key="1">
    <source>
        <dbReference type="Proteomes" id="UP000095287"/>
    </source>
</evidence>